<proteinExistence type="predicted"/>
<gene>
    <name evidence="1" type="ORF">Nepgr_003348</name>
</gene>
<comment type="caution">
    <text evidence="1">The sequence shown here is derived from an EMBL/GenBank/DDBJ whole genome shotgun (WGS) entry which is preliminary data.</text>
</comment>
<evidence type="ECO:0000313" key="2">
    <source>
        <dbReference type="Proteomes" id="UP001279734"/>
    </source>
</evidence>
<dbReference type="Proteomes" id="UP001279734">
    <property type="component" value="Unassembled WGS sequence"/>
</dbReference>
<keyword evidence="2" id="KW-1185">Reference proteome</keyword>
<dbReference type="EMBL" id="BSYO01000003">
    <property type="protein sequence ID" value="GMH01509.1"/>
    <property type="molecule type" value="Genomic_DNA"/>
</dbReference>
<accession>A0AAD3RZB3</accession>
<reference evidence="1" key="1">
    <citation type="submission" date="2023-05" db="EMBL/GenBank/DDBJ databases">
        <title>Nepenthes gracilis genome sequencing.</title>
        <authorList>
            <person name="Fukushima K."/>
        </authorList>
    </citation>
    <scope>NUCLEOTIDE SEQUENCE</scope>
    <source>
        <strain evidence="1">SING2019-196</strain>
    </source>
</reference>
<name>A0AAD3RZB3_NEPGR</name>
<dbReference type="AlphaFoldDB" id="A0AAD3RZB3"/>
<sequence length="88" mass="9501">MPSSASMPSVISALSVYTAIATSPMLLRAVINDIQTTMTEKMPNSIQTKIVSGLCRAFGNFSCETTLNINEFYNSLSTFKSARLPTST</sequence>
<evidence type="ECO:0000313" key="1">
    <source>
        <dbReference type="EMBL" id="GMH01509.1"/>
    </source>
</evidence>
<organism evidence="1 2">
    <name type="scientific">Nepenthes gracilis</name>
    <name type="common">Slender pitcher plant</name>
    <dbReference type="NCBI Taxonomy" id="150966"/>
    <lineage>
        <taxon>Eukaryota</taxon>
        <taxon>Viridiplantae</taxon>
        <taxon>Streptophyta</taxon>
        <taxon>Embryophyta</taxon>
        <taxon>Tracheophyta</taxon>
        <taxon>Spermatophyta</taxon>
        <taxon>Magnoliopsida</taxon>
        <taxon>eudicotyledons</taxon>
        <taxon>Gunneridae</taxon>
        <taxon>Pentapetalae</taxon>
        <taxon>Caryophyllales</taxon>
        <taxon>Nepenthaceae</taxon>
        <taxon>Nepenthes</taxon>
    </lineage>
</organism>
<protein>
    <submittedName>
        <fullName evidence="1">Uncharacterized protein</fullName>
    </submittedName>
</protein>